<accession>A0AAV4X8L4</accession>
<reference evidence="2 3" key="1">
    <citation type="submission" date="2021-06" db="EMBL/GenBank/DDBJ databases">
        <title>Caerostris extrusa draft genome.</title>
        <authorList>
            <person name="Kono N."/>
            <person name="Arakawa K."/>
        </authorList>
    </citation>
    <scope>NUCLEOTIDE SEQUENCE [LARGE SCALE GENOMIC DNA]</scope>
</reference>
<dbReference type="EMBL" id="BPLR01017365">
    <property type="protein sequence ID" value="GIY90962.1"/>
    <property type="molecule type" value="Genomic_DNA"/>
</dbReference>
<proteinExistence type="predicted"/>
<organism evidence="2 3">
    <name type="scientific">Caerostris extrusa</name>
    <name type="common">Bark spider</name>
    <name type="synonym">Caerostris bankana</name>
    <dbReference type="NCBI Taxonomy" id="172846"/>
    <lineage>
        <taxon>Eukaryota</taxon>
        <taxon>Metazoa</taxon>
        <taxon>Ecdysozoa</taxon>
        <taxon>Arthropoda</taxon>
        <taxon>Chelicerata</taxon>
        <taxon>Arachnida</taxon>
        <taxon>Araneae</taxon>
        <taxon>Araneomorphae</taxon>
        <taxon>Entelegynae</taxon>
        <taxon>Araneoidea</taxon>
        <taxon>Araneidae</taxon>
        <taxon>Caerostris</taxon>
    </lineage>
</organism>
<feature type="region of interest" description="Disordered" evidence="1">
    <location>
        <begin position="1"/>
        <end position="54"/>
    </location>
</feature>
<evidence type="ECO:0000313" key="2">
    <source>
        <dbReference type="EMBL" id="GIY90962.1"/>
    </source>
</evidence>
<evidence type="ECO:0000256" key="1">
    <source>
        <dbReference type="SAM" id="MobiDB-lite"/>
    </source>
</evidence>
<sequence>MDSGRGEELSKPLSSSPSFSKQQQGESSSVKAKGNGRKGRKNESPGMVKPRREAGKIPCIFLTPHFLILFDFQDRSKRQVHLKKDESVSSAGAG</sequence>
<keyword evidence="3" id="KW-1185">Reference proteome</keyword>
<gene>
    <name evidence="2" type="ORF">CEXT_88691</name>
</gene>
<feature type="compositionally biased region" description="Basic and acidic residues" evidence="1">
    <location>
        <begin position="1"/>
        <end position="10"/>
    </location>
</feature>
<dbReference type="AlphaFoldDB" id="A0AAV4X8L4"/>
<comment type="caution">
    <text evidence="2">The sequence shown here is derived from an EMBL/GenBank/DDBJ whole genome shotgun (WGS) entry which is preliminary data.</text>
</comment>
<protein>
    <submittedName>
        <fullName evidence="2">Uncharacterized protein</fullName>
    </submittedName>
</protein>
<name>A0AAV4X8L4_CAEEX</name>
<feature type="compositionally biased region" description="Low complexity" evidence="1">
    <location>
        <begin position="11"/>
        <end position="23"/>
    </location>
</feature>
<dbReference type="Proteomes" id="UP001054945">
    <property type="component" value="Unassembled WGS sequence"/>
</dbReference>
<evidence type="ECO:0000313" key="3">
    <source>
        <dbReference type="Proteomes" id="UP001054945"/>
    </source>
</evidence>